<feature type="non-terminal residue" evidence="1">
    <location>
        <position position="131"/>
    </location>
</feature>
<dbReference type="AlphaFoldDB" id="A0A8J5MJQ2"/>
<protein>
    <submittedName>
        <fullName evidence="1">Uncharacterized protein</fullName>
    </submittedName>
</protein>
<comment type="caution">
    <text evidence="1">The sequence shown here is derived from an EMBL/GenBank/DDBJ whole genome shotgun (WGS) entry which is preliminary data.</text>
</comment>
<reference evidence="1" key="1">
    <citation type="journal article" date="2021" name="Sci. Adv.">
        <title>The American lobster genome reveals insights on longevity, neural, and immune adaptations.</title>
        <authorList>
            <person name="Polinski J.M."/>
            <person name="Zimin A.V."/>
            <person name="Clark K.F."/>
            <person name="Kohn A.B."/>
            <person name="Sadowski N."/>
            <person name="Timp W."/>
            <person name="Ptitsyn A."/>
            <person name="Khanna P."/>
            <person name="Romanova D.Y."/>
            <person name="Williams P."/>
            <person name="Greenwood S.J."/>
            <person name="Moroz L.L."/>
            <person name="Walt D.R."/>
            <person name="Bodnar A.G."/>
        </authorList>
    </citation>
    <scope>NUCLEOTIDE SEQUENCE</scope>
    <source>
        <strain evidence="1">GMGI-L3</strain>
    </source>
</reference>
<evidence type="ECO:0000313" key="1">
    <source>
        <dbReference type="EMBL" id="KAG7153725.1"/>
    </source>
</evidence>
<dbReference type="EMBL" id="JAHLQT010046319">
    <property type="protein sequence ID" value="KAG7153725.1"/>
    <property type="molecule type" value="Genomic_DNA"/>
</dbReference>
<dbReference type="Proteomes" id="UP000747542">
    <property type="component" value="Unassembled WGS sequence"/>
</dbReference>
<sequence>MPKLRPPVWRWTWSGMICVAASFSLTTITLDFSPLADASLVTVTSWSLTAMNSSITPLQDLTSDQYPLYYPASNLTDPGTGSPGGWVAGIDRNLRQAKLRVPLGMPQRTPTLQVVHLLRQAVHLHLPGCQK</sequence>
<gene>
    <name evidence="1" type="ORF">Hamer_G009395</name>
</gene>
<evidence type="ECO:0000313" key="2">
    <source>
        <dbReference type="Proteomes" id="UP000747542"/>
    </source>
</evidence>
<proteinExistence type="predicted"/>
<name>A0A8J5MJQ2_HOMAM</name>
<accession>A0A8J5MJQ2</accession>
<keyword evidence="2" id="KW-1185">Reference proteome</keyword>
<organism evidence="1 2">
    <name type="scientific">Homarus americanus</name>
    <name type="common">American lobster</name>
    <dbReference type="NCBI Taxonomy" id="6706"/>
    <lineage>
        <taxon>Eukaryota</taxon>
        <taxon>Metazoa</taxon>
        <taxon>Ecdysozoa</taxon>
        <taxon>Arthropoda</taxon>
        <taxon>Crustacea</taxon>
        <taxon>Multicrustacea</taxon>
        <taxon>Malacostraca</taxon>
        <taxon>Eumalacostraca</taxon>
        <taxon>Eucarida</taxon>
        <taxon>Decapoda</taxon>
        <taxon>Pleocyemata</taxon>
        <taxon>Astacidea</taxon>
        <taxon>Nephropoidea</taxon>
        <taxon>Nephropidae</taxon>
        <taxon>Homarus</taxon>
    </lineage>
</organism>